<dbReference type="Proteomes" id="UP000324354">
    <property type="component" value="Chromosome"/>
</dbReference>
<sequence>MKWIKFTTNLTPEEAKIVQYELSTRDEFYRVFINPYAKVAEVVIDDSKVNIEELKEKLKGEVIEEKEITLQELIEGSLSWNNVLRSKA</sequence>
<dbReference type="GeneID" id="41713265"/>
<dbReference type="InterPro" id="IPR021583">
    <property type="entry name" value="DUF3213"/>
</dbReference>
<dbReference type="EMBL" id="CP023154">
    <property type="protein sequence ID" value="QEK79084.1"/>
    <property type="molecule type" value="Genomic_DNA"/>
</dbReference>
<accession>A0A5C0XT96</accession>
<evidence type="ECO:0000313" key="2">
    <source>
        <dbReference type="EMBL" id="QEK79084.1"/>
    </source>
</evidence>
<name>A0A5C0XT96_PYRFU</name>
<dbReference type="Pfam" id="PF11491">
    <property type="entry name" value="DUF3213"/>
    <property type="match status" value="1"/>
</dbReference>
<dbReference type="GeneID" id="13300760"/>
<dbReference type="SMR" id="A0A5C0XT96"/>
<keyword evidence="1" id="KW-0175">Coiled coil</keyword>
<proteinExistence type="predicted"/>
<reference evidence="2 3" key="1">
    <citation type="submission" date="2017-08" db="EMBL/GenBank/DDBJ databases">
        <title>Resequencing and Reannotation of the genome of Pyrococcus furiosus type strain DSM3638.</title>
        <authorList>
            <person name="Reichelt R.M."/>
            <person name="Bunk B."/>
        </authorList>
    </citation>
    <scope>NUCLEOTIDE SEQUENCE [LARGE SCALE GENOMIC DNA]</scope>
    <source>
        <strain evidence="2 3">DSM 3638</strain>
    </source>
</reference>
<evidence type="ECO:0000256" key="1">
    <source>
        <dbReference type="SAM" id="Coils"/>
    </source>
</evidence>
<evidence type="ECO:0000313" key="3">
    <source>
        <dbReference type="Proteomes" id="UP000324354"/>
    </source>
</evidence>
<dbReference type="RefSeq" id="WP_011012602.1">
    <property type="nucleotide sequence ID" value="NC_003413.1"/>
</dbReference>
<feature type="coiled-coil region" evidence="1">
    <location>
        <begin position="37"/>
        <end position="64"/>
    </location>
</feature>
<dbReference type="OrthoDB" id="86081at2157"/>
<dbReference type="Gene3D" id="3.30.70.1750">
    <property type="entry name" value="Uncharacterised protein PF11491, DUF3213"/>
    <property type="match status" value="1"/>
</dbReference>
<gene>
    <name evidence="2" type="ORF">PFDSM3638_07285</name>
</gene>
<protein>
    <submittedName>
        <fullName evidence="2">DUF3213 domain-containing protein</fullName>
    </submittedName>
</protein>
<organism evidence="2 3">
    <name type="scientific">Pyrococcus furiosus (strain ATCC 43587 / DSM 3638 / JCM 8422 / Vc1)</name>
    <dbReference type="NCBI Taxonomy" id="186497"/>
    <lineage>
        <taxon>Archaea</taxon>
        <taxon>Methanobacteriati</taxon>
        <taxon>Methanobacteriota</taxon>
        <taxon>Thermococci</taxon>
        <taxon>Thermococcales</taxon>
        <taxon>Thermococcaceae</taxon>
        <taxon>Pyrococcus</taxon>
    </lineage>
</organism>
<dbReference type="AlphaFoldDB" id="A0A5C0XT96"/>